<keyword evidence="3 4" id="KW-0175">Coiled coil</keyword>
<dbReference type="Bgee" id="ENSNBRG00000000072">
    <property type="expression patterns" value="Expressed in zone of skin and 3 other cell types or tissues"/>
</dbReference>
<dbReference type="PANTHER" id="PTHR15711:SF10">
    <property type="entry name" value="SIGNAL-INDUCED PROLIFERATION-ASSOCIATED 1-LIKE PROTEIN 1"/>
    <property type="match status" value="1"/>
</dbReference>
<dbReference type="Ensembl" id="ENSNBRT00000000091.1">
    <property type="protein sequence ID" value="ENSNBRP00000000067.1"/>
    <property type="gene ID" value="ENSNBRG00000000072.1"/>
</dbReference>
<keyword evidence="1" id="KW-0343">GTPase activation</keyword>
<dbReference type="Pfam" id="PF11881">
    <property type="entry name" value="SPAR_C"/>
    <property type="match status" value="1"/>
</dbReference>
<dbReference type="SUPFAM" id="SSF111347">
    <property type="entry name" value="Rap/Ran-GAP"/>
    <property type="match status" value="1"/>
</dbReference>
<dbReference type="GO" id="GO:0005096">
    <property type="term" value="F:GTPase activator activity"/>
    <property type="evidence" value="ECO:0007669"/>
    <property type="project" value="UniProtKB-KW"/>
</dbReference>
<protein>
    <submittedName>
        <fullName evidence="9">Signal-induced proliferation-associated 1-like protein 1-like</fullName>
    </submittedName>
</protein>
<dbReference type="PROSITE" id="PS50085">
    <property type="entry name" value="RAPGAP"/>
    <property type="match status" value="1"/>
</dbReference>
<evidence type="ECO:0000256" key="6">
    <source>
        <dbReference type="SAM" id="Phobius"/>
    </source>
</evidence>
<evidence type="ECO:0000256" key="5">
    <source>
        <dbReference type="SAM" id="MobiDB-lite"/>
    </source>
</evidence>
<feature type="region of interest" description="Disordered" evidence="5">
    <location>
        <begin position="431"/>
        <end position="487"/>
    </location>
</feature>
<sequence>KYITECDTDSTGTHSLYTSYKDYEIMFHVSTLLPYTPNNKQQLLRKRHIGNDIVTIVFQEPGAHPFTPKTIRSHFQHVFIIVRVHNPCSDSTCYSVAVTRSQDVPSFGPPIPKGVTFPKSTVFRDFLLAKVINAENAAHKSNKFGAMATRTRQEYLRDLAERHVTSTSVEPSGKFPFISLAHKRREKVRPYSGAELRSLGAITWQVHAEDQVAGAERECLLAISNDFIILLDQEAKAVVFNCATRDVIGWSTGSPASMKIYYERGESVSLRSINNNTEDFGEVVKRLEVSGGSQTTEMTLRRNALGQLGFHVNFEGIVAEVEPYGYAWQAGLRQGSRLVEICKVSVASLSHEQMIDLLRTSVTVKVVIIPPHEDSTPRRYCGYKSQMDTRETVVDVLVLFSCKVFLFLAFYLSLLVCFHPFVKPLFPGPPPSRRSLQRTLSDESIYSGQREPSSSGQRETPTDLLFSCSTMPRSPTARHGPSRRASHKSLGKHLVYVIELVVAPKCRVSPFSSHRETPACLMGKVSQLESMVKALQEDLKKEKDAKASLQAQIESLREDNQRLLEESYSASTHSGLRGTD</sequence>
<evidence type="ECO:0000313" key="10">
    <source>
        <dbReference type="Proteomes" id="UP000261580"/>
    </source>
</evidence>
<dbReference type="PROSITE" id="PS50106">
    <property type="entry name" value="PDZ"/>
    <property type="match status" value="1"/>
</dbReference>
<dbReference type="AlphaFoldDB" id="A0A3Q4GAW1"/>
<evidence type="ECO:0000259" key="8">
    <source>
        <dbReference type="PROSITE" id="PS50106"/>
    </source>
</evidence>
<dbReference type="SMART" id="SM00228">
    <property type="entry name" value="PDZ"/>
    <property type="match status" value="1"/>
</dbReference>
<feature type="compositionally biased region" description="Polar residues" evidence="5">
    <location>
        <begin position="437"/>
        <end position="459"/>
    </location>
</feature>
<evidence type="ECO:0000313" key="9">
    <source>
        <dbReference type="Ensembl" id="ENSNBRP00000000067.1"/>
    </source>
</evidence>
<proteinExistence type="predicted"/>
<dbReference type="InterPro" id="IPR000331">
    <property type="entry name" value="Rap/Ran_GAP_dom"/>
</dbReference>
<evidence type="ECO:0000259" key="7">
    <source>
        <dbReference type="PROSITE" id="PS50085"/>
    </source>
</evidence>
<evidence type="ECO:0000256" key="2">
    <source>
        <dbReference type="ARBA" id="ARBA00022553"/>
    </source>
</evidence>
<dbReference type="Pfam" id="PF02145">
    <property type="entry name" value="Rap_GAP"/>
    <property type="match status" value="1"/>
</dbReference>
<name>A0A3Q4GAW1_NEOBR</name>
<accession>A0A3Q4GAW1</accession>
<evidence type="ECO:0000256" key="3">
    <source>
        <dbReference type="ARBA" id="ARBA00023054"/>
    </source>
</evidence>
<feature type="domain" description="Rap-GAP" evidence="7">
    <location>
        <begin position="1"/>
        <end position="159"/>
    </location>
</feature>
<dbReference type="Proteomes" id="UP000261580">
    <property type="component" value="Unassembled WGS sequence"/>
</dbReference>
<dbReference type="GO" id="GO:0005737">
    <property type="term" value="C:cytoplasm"/>
    <property type="evidence" value="ECO:0007669"/>
    <property type="project" value="TreeGrafter"/>
</dbReference>
<keyword evidence="6" id="KW-1133">Transmembrane helix</keyword>
<keyword evidence="6" id="KW-0472">Membrane</keyword>
<reference evidence="9" key="2">
    <citation type="submission" date="2025-09" db="UniProtKB">
        <authorList>
            <consortium name="Ensembl"/>
        </authorList>
    </citation>
    <scope>IDENTIFICATION</scope>
</reference>
<dbReference type="InterPro" id="IPR036034">
    <property type="entry name" value="PDZ_sf"/>
</dbReference>
<dbReference type="Gene3D" id="3.40.50.11210">
    <property type="entry name" value="Rap/Ran-GAP"/>
    <property type="match status" value="1"/>
</dbReference>
<dbReference type="InterPro" id="IPR035974">
    <property type="entry name" value="Rap/Ran-GAP_sf"/>
</dbReference>
<dbReference type="InterPro" id="IPR001478">
    <property type="entry name" value="PDZ"/>
</dbReference>
<dbReference type="GeneTree" id="ENSGT00940000155944"/>
<dbReference type="Gene3D" id="2.30.42.10">
    <property type="match status" value="1"/>
</dbReference>
<feature type="coiled-coil region" evidence="4">
    <location>
        <begin position="525"/>
        <end position="566"/>
    </location>
</feature>
<dbReference type="FunFam" id="3.40.50.11210:FF:000002">
    <property type="entry name" value="Signal-induced proliferation-associated 1-like protein 1"/>
    <property type="match status" value="1"/>
</dbReference>
<keyword evidence="6" id="KW-0812">Transmembrane</keyword>
<reference evidence="9" key="1">
    <citation type="submission" date="2025-08" db="UniProtKB">
        <authorList>
            <consortium name="Ensembl"/>
        </authorList>
    </citation>
    <scope>IDENTIFICATION</scope>
</reference>
<dbReference type="GO" id="GO:0051056">
    <property type="term" value="P:regulation of small GTPase mediated signal transduction"/>
    <property type="evidence" value="ECO:0007669"/>
    <property type="project" value="InterPro"/>
</dbReference>
<dbReference type="PANTHER" id="PTHR15711">
    <property type="entry name" value="RAP GTPASE-ACTIVATING PROTEIN"/>
    <property type="match status" value="1"/>
</dbReference>
<feature type="transmembrane region" description="Helical" evidence="6">
    <location>
        <begin position="396"/>
        <end position="418"/>
    </location>
</feature>
<dbReference type="InterPro" id="IPR050989">
    <property type="entry name" value="Rap1_Ran_GAP"/>
</dbReference>
<dbReference type="SUPFAM" id="SSF50156">
    <property type="entry name" value="PDZ domain-like"/>
    <property type="match status" value="1"/>
</dbReference>
<evidence type="ECO:0000256" key="4">
    <source>
        <dbReference type="SAM" id="Coils"/>
    </source>
</evidence>
<keyword evidence="2" id="KW-0597">Phosphoprotein</keyword>
<dbReference type="CDD" id="cd06745">
    <property type="entry name" value="PDZ_SIPA1-like"/>
    <property type="match status" value="1"/>
</dbReference>
<keyword evidence="10" id="KW-1185">Reference proteome</keyword>
<organism evidence="9 10">
    <name type="scientific">Neolamprologus brichardi</name>
    <name type="common">Fairy cichlid</name>
    <name type="synonym">Lamprologus brichardi</name>
    <dbReference type="NCBI Taxonomy" id="32507"/>
    <lineage>
        <taxon>Eukaryota</taxon>
        <taxon>Metazoa</taxon>
        <taxon>Chordata</taxon>
        <taxon>Craniata</taxon>
        <taxon>Vertebrata</taxon>
        <taxon>Euteleostomi</taxon>
        <taxon>Actinopterygii</taxon>
        <taxon>Neopterygii</taxon>
        <taxon>Teleostei</taxon>
        <taxon>Neoteleostei</taxon>
        <taxon>Acanthomorphata</taxon>
        <taxon>Ovalentaria</taxon>
        <taxon>Cichlomorphae</taxon>
        <taxon>Cichliformes</taxon>
        <taxon>Cichlidae</taxon>
        <taxon>African cichlids</taxon>
        <taxon>Pseudocrenilabrinae</taxon>
        <taxon>Lamprologini</taxon>
        <taxon>Neolamprologus</taxon>
    </lineage>
</organism>
<dbReference type="Pfam" id="PF00595">
    <property type="entry name" value="PDZ"/>
    <property type="match status" value="1"/>
</dbReference>
<feature type="domain" description="PDZ" evidence="8">
    <location>
        <begin position="297"/>
        <end position="373"/>
    </location>
</feature>
<evidence type="ECO:0000256" key="1">
    <source>
        <dbReference type="ARBA" id="ARBA00022468"/>
    </source>
</evidence>
<dbReference type="InterPro" id="IPR021818">
    <property type="entry name" value="SIPA1L_C"/>
</dbReference>